<dbReference type="EMBL" id="AUPC02000031">
    <property type="protein sequence ID" value="POG78609.1"/>
    <property type="molecule type" value="Genomic_DNA"/>
</dbReference>
<dbReference type="SUPFAM" id="SSF56112">
    <property type="entry name" value="Protein kinase-like (PK-like)"/>
    <property type="match status" value="1"/>
</dbReference>
<dbReference type="Pfam" id="PF07714">
    <property type="entry name" value="PK_Tyr_Ser-Thr"/>
    <property type="match status" value="1"/>
</dbReference>
<dbReference type="VEuPathDB" id="FungiDB:RhiirFUN_017018"/>
<gene>
    <name evidence="2" type="ORF">GLOIN_2v1766502</name>
</gene>
<evidence type="ECO:0000259" key="1">
    <source>
        <dbReference type="PROSITE" id="PS50011"/>
    </source>
</evidence>
<dbReference type="InterPro" id="IPR011009">
    <property type="entry name" value="Kinase-like_dom_sf"/>
</dbReference>
<keyword evidence="3" id="KW-1185">Reference proteome</keyword>
<dbReference type="Gene3D" id="1.10.510.10">
    <property type="entry name" value="Transferase(Phosphotransferase) domain 1"/>
    <property type="match status" value="1"/>
</dbReference>
<name>A0A2P4QLU1_RHIID</name>
<dbReference type="AlphaFoldDB" id="A0A2P4QLU1"/>
<sequence length="447" mass="52181">MDENKLSDDVIEQIKDFKHNNLSKEQESLIDKLILNEELKTYYKEYGLCNVCSQLKRNRKLCNYCLLQNFKNCTSGNYEVDKLIQKAQLKAKEFSEIFEWIEYDRFENVEYLAKGGFGTVFKAIWKDGPIWNYYYNKWQRLKETKVALKSRNSFWIIQCFGISKDPETNNFMMVMELKEGGLRQHLNNNFISLDWRQKLRSLQGIAYGLKDIHNNGLIHRDFHCGNILSNFDEKAFITDLGLCQPANVETSHDSDKKIFGVLPYVAPEVLKGKEYTQQSDTYGFGIIAYEICTGYPPYHDIAHDDFLAMKICQGLRPTSNYKIPQLIFDIINRCWNADPLKRPKADELHELIWDLYSHSIKYSEITKQIDEANKINYKLSSLTVQTTSSSTSTLSYTTHPQAIYTSRLLDFKNLPKPKNDDDNNDNSFEMEFSDSVKMDFTKLNFNS</sequence>
<dbReference type="InterPro" id="IPR001245">
    <property type="entry name" value="Ser-Thr/Tyr_kinase_cat_dom"/>
</dbReference>
<reference evidence="2 3" key="2">
    <citation type="journal article" date="2018" name="New Phytol.">
        <title>High intraspecific genome diversity in the model arbuscular mycorrhizal symbiont Rhizophagus irregularis.</title>
        <authorList>
            <person name="Chen E.C.H."/>
            <person name="Morin E."/>
            <person name="Beaudet D."/>
            <person name="Noel J."/>
            <person name="Yildirir G."/>
            <person name="Ndikumana S."/>
            <person name="Charron P."/>
            <person name="St-Onge C."/>
            <person name="Giorgi J."/>
            <person name="Kruger M."/>
            <person name="Marton T."/>
            <person name="Ropars J."/>
            <person name="Grigoriev I.V."/>
            <person name="Hainaut M."/>
            <person name="Henrissat B."/>
            <person name="Roux C."/>
            <person name="Martin F."/>
            <person name="Corradi N."/>
        </authorList>
    </citation>
    <scope>NUCLEOTIDE SEQUENCE [LARGE SCALE GENOMIC DNA]</scope>
    <source>
        <strain evidence="2 3">DAOM 197198</strain>
    </source>
</reference>
<accession>A0A2P4QLU1</accession>
<comment type="caution">
    <text evidence="2">The sequence shown here is derived from an EMBL/GenBank/DDBJ whole genome shotgun (WGS) entry which is preliminary data.</text>
</comment>
<dbReference type="GO" id="GO:0005524">
    <property type="term" value="F:ATP binding"/>
    <property type="evidence" value="ECO:0007669"/>
    <property type="project" value="InterPro"/>
</dbReference>
<dbReference type="InterPro" id="IPR051681">
    <property type="entry name" value="Ser/Thr_Kinases-Pseudokinases"/>
</dbReference>
<protein>
    <submittedName>
        <fullName evidence="2">Kinase-like domain-containing protein</fullName>
    </submittedName>
</protein>
<dbReference type="InterPro" id="IPR000719">
    <property type="entry name" value="Prot_kinase_dom"/>
</dbReference>
<dbReference type="PANTHER" id="PTHR44329">
    <property type="entry name" value="SERINE/THREONINE-PROTEIN KINASE TNNI3K-RELATED"/>
    <property type="match status" value="1"/>
</dbReference>
<evidence type="ECO:0000313" key="2">
    <source>
        <dbReference type="EMBL" id="POG78609.1"/>
    </source>
</evidence>
<proteinExistence type="predicted"/>
<organism evidence="2 3">
    <name type="scientific">Rhizophagus irregularis (strain DAOM 181602 / DAOM 197198 / MUCL 43194)</name>
    <name type="common">Arbuscular mycorrhizal fungus</name>
    <name type="synonym">Glomus intraradices</name>
    <dbReference type="NCBI Taxonomy" id="747089"/>
    <lineage>
        <taxon>Eukaryota</taxon>
        <taxon>Fungi</taxon>
        <taxon>Fungi incertae sedis</taxon>
        <taxon>Mucoromycota</taxon>
        <taxon>Glomeromycotina</taxon>
        <taxon>Glomeromycetes</taxon>
        <taxon>Glomerales</taxon>
        <taxon>Glomeraceae</taxon>
        <taxon>Rhizophagus</taxon>
    </lineage>
</organism>
<dbReference type="Proteomes" id="UP000018888">
    <property type="component" value="Unassembled WGS sequence"/>
</dbReference>
<reference evidence="2 3" key="1">
    <citation type="journal article" date="2013" name="Proc. Natl. Acad. Sci. U.S.A.">
        <title>Genome of an arbuscular mycorrhizal fungus provides insight into the oldest plant symbiosis.</title>
        <authorList>
            <person name="Tisserant E."/>
            <person name="Malbreil M."/>
            <person name="Kuo A."/>
            <person name="Kohler A."/>
            <person name="Symeonidi A."/>
            <person name="Balestrini R."/>
            <person name="Charron P."/>
            <person name="Duensing N."/>
            <person name="Frei Dit Frey N."/>
            <person name="Gianinazzi-Pearson V."/>
            <person name="Gilbert L.B."/>
            <person name="Handa Y."/>
            <person name="Herr J.R."/>
            <person name="Hijri M."/>
            <person name="Koul R."/>
            <person name="Kawaguchi M."/>
            <person name="Krajinski F."/>
            <person name="Lammers P.J."/>
            <person name="Masclaux F.G."/>
            <person name="Murat C."/>
            <person name="Morin E."/>
            <person name="Ndikumana S."/>
            <person name="Pagni M."/>
            <person name="Petitpierre D."/>
            <person name="Requena N."/>
            <person name="Rosikiewicz P."/>
            <person name="Riley R."/>
            <person name="Saito K."/>
            <person name="San Clemente H."/>
            <person name="Shapiro H."/>
            <person name="van Tuinen D."/>
            <person name="Becard G."/>
            <person name="Bonfante P."/>
            <person name="Paszkowski U."/>
            <person name="Shachar-Hill Y.Y."/>
            <person name="Tuskan G.A."/>
            <person name="Young P.W."/>
            <person name="Sanders I.R."/>
            <person name="Henrissat B."/>
            <person name="Rensing S.A."/>
            <person name="Grigoriev I.V."/>
            <person name="Corradi N."/>
            <person name="Roux C."/>
            <person name="Martin F."/>
        </authorList>
    </citation>
    <scope>NUCLEOTIDE SEQUENCE [LARGE SCALE GENOMIC DNA]</scope>
    <source>
        <strain evidence="2 3">DAOM 197198</strain>
    </source>
</reference>
<dbReference type="PROSITE" id="PS50011">
    <property type="entry name" value="PROTEIN_KINASE_DOM"/>
    <property type="match status" value="1"/>
</dbReference>
<dbReference type="GO" id="GO:0004674">
    <property type="term" value="F:protein serine/threonine kinase activity"/>
    <property type="evidence" value="ECO:0007669"/>
    <property type="project" value="TreeGrafter"/>
</dbReference>
<evidence type="ECO:0000313" key="3">
    <source>
        <dbReference type="Proteomes" id="UP000018888"/>
    </source>
</evidence>
<feature type="domain" description="Protein kinase" evidence="1">
    <location>
        <begin position="106"/>
        <end position="352"/>
    </location>
</feature>